<dbReference type="Pfam" id="PF21880">
    <property type="entry name" value="DUF6916"/>
    <property type="match status" value="1"/>
</dbReference>
<dbReference type="RefSeq" id="WP_236344903.1">
    <property type="nucleotide sequence ID" value="NZ_CAKMMF010000031.1"/>
</dbReference>
<keyword evidence="3" id="KW-1185">Reference proteome</keyword>
<dbReference type="InterPro" id="IPR054209">
    <property type="entry name" value="DUF6916"/>
</dbReference>
<feature type="domain" description="DUF6916" evidence="1">
    <location>
        <begin position="7"/>
        <end position="91"/>
    </location>
</feature>
<proteinExistence type="predicted"/>
<sequence>MFSLSLANSVTGGRFQVCNASYDALTLTLDEVMDRGSNASFEQFALLFRGSVDLPMPQGVYTLQEERLGIVEWLLVPVGKEADSYLYEAVFSLLRAPSNGG</sequence>
<evidence type="ECO:0000313" key="2">
    <source>
        <dbReference type="EMBL" id="CAH1218552.1"/>
    </source>
</evidence>
<dbReference type="Proteomes" id="UP000838686">
    <property type="component" value="Unassembled WGS sequence"/>
</dbReference>
<evidence type="ECO:0000313" key="3">
    <source>
        <dbReference type="Proteomes" id="UP000838686"/>
    </source>
</evidence>
<dbReference type="EMBL" id="CAKMMF010000031">
    <property type="protein sequence ID" value="CAH1218552.1"/>
    <property type="molecule type" value="Genomic_DNA"/>
</dbReference>
<gene>
    <name evidence="2" type="ORF">PAECIP111893_04443</name>
</gene>
<comment type="caution">
    <text evidence="2">The sequence shown here is derived from an EMBL/GenBank/DDBJ whole genome shotgun (WGS) entry which is preliminary data.</text>
</comment>
<accession>A0ABM9CME2</accession>
<reference evidence="2" key="1">
    <citation type="submission" date="2022-01" db="EMBL/GenBank/DDBJ databases">
        <authorList>
            <person name="Criscuolo A."/>
        </authorList>
    </citation>
    <scope>NUCLEOTIDE SEQUENCE</scope>
    <source>
        <strain evidence="2">CIP111893</strain>
    </source>
</reference>
<protein>
    <recommendedName>
        <fullName evidence="1">DUF6916 domain-containing protein</fullName>
    </recommendedName>
</protein>
<organism evidence="2 3">
    <name type="scientific">Paenibacillus plantiphilus</name>
    <dbReference type="NCBI Taxonomy" id="2905650"/>
    <lineage>
        <taxon>Bacteria</taxon>
        <taxon>Bacillati</taxon>
        <taxon>Bacillota</taxon>
        <taxon>Bacilli</taxon>
        <taxon>Bacillales</taxon>
        <taxon>Paenibacillaceae</taxon>
        <taxon>Paenibacillus</taxon>
    </lineage>
</organism>
<name>A0ABM9CME2_9BACL</name>
<evidence type="ECO:0000259" key="1">
    <source>
        <dbReference type="Pfam" id="PF21880"/>
    </source>
</evidence>